<dbReference type="PATRIC" id="fig|242163.4.peg.4833"/>
<organism evidence="6 7">
    <name type="scientific">Candidatus Burkholderia verschuerenii</name>
    <dbReference type="NCBI Taxonomy" id="242163"/>
    <lineage>
        <taxon>Bacteria</taxon>
        <taxon>Pseudomonadati</taxon>
        <taxon>Pseudomonadota</taxon>
        <taxon>Betaproteobacteria</taxon>
        <taxon>Burkholderiales</taxon>
        <taxon>Burkholderiaceae</taxon>
        <taxon>Burkholderia</taxon>
    </lineage>
</organism>
<keyword evidence="7" id="KW-1185">Reference proteome</keyword>
<keyword evidence="4 5" id="KW-0472">Membrane</keyword>
<comment type="subcellular location">
    <subcellularLocation>
        <location evidence="1">Membrane</location>
    </subcellularLocation>
</comment>
<sequence length="115" mass="13169">MANSDDREELITVEKVALGMTKPVMKGGIPISALAIIFAFSAELVLFGFLFFKNPFFGLVGLPLYGMARIRARVEERFIELMAAAARTRWFNRARRRWGATTLSPLRFRKSKVWR</sequence>
<dbReference type="Proteomes" id="UP000036959">
    <property type="component" value="Unassembled WGS sequence"/>
</dbReference>
<dbReference type="RefSeq" id="WP_050453103.1">
    <property type="nucleotide sequence ID" value="NZ_LFJJ01000037.1"/>
</dbReference>
<dbReference type="EMBL" id="LFJJ01000037">
    <property type="protein sequence ID" value="KND60959.1"/>
    <property type="molecule type" value="Genomic_DNA"/>
</dbReference>
<dbReference type="InterPro" id="IPR007792">
    <property type="entry name" value="T4SS_VirB3/TrbD/AvhB"/>
</dbReference>
<accession>A0A0L0MG65</accession>
<reference evidence="7" key="1">
    <citation type="submission" date="2015-06" db="EMBL/GenBank/DDBJ databases">
        <title>Comparative genomics of Burkholderia leaf nodule symbionts.</title>
        <authorList>
            <person name="Carlier A."/>
            <person name="Eberl L."/>
            <person name="Pinto-Carbo M."/>
        </authorList>
    </citation>
    <scope>NUCLEOTIDE SEQUENCE [LARGE SCALE GENOMIC DNA]</scope>
    <source>
        <strain evidence="7">UZHbot4</strain>
    </source>
</reference>
<dbReference type="Pfam" id="PF05101">
    <property type="entry name" value="VirB3"/>
    <property type="match status" value="1"/>
</dbReference>
<dbReference type="GO" id="GO:0016020">
    <property type="term" value="C:membrane"/>
    <property type="evidence" value="ECO:0007669"/>
    <property type="project" value="UniProtKB-SubCell"/>
</dbReference>
<evidence type="ECO:0000313" key="6">
    <source>
        <dbReference type="EMBL" id="KND60959.1"/>
    </source>
</evidence>
<keyword evidence="3 5" id="KW-1133">Transmembrane helix</keyword>
<evidence type="ECO:0000313" key="7">
    <source>
        <dbReference type="Proteomes" id="UP000036959"/>
    </source>
</evidence>
<feature type="transmembrane region" description="Helical" evidence="5">
    <location>
        <begin position="29"/>
        <end position="52"/>
    </location>
</feature>
<evidence type="ECO:0000256" key="4">
    <source>
        <dbReference type="ARBA" id="ARBA00023136"/>
    </source>
</evidence>
<evidence type="ECO:0000256" key="2">
    <source>
        <dbReference type="ARBA" id="ARBA00022692"/>
    </source>
</evidence>
<name>A0A0L0MG65_9BURK</name>
<keyword evidence="2 5" id="KW-0812">Transmembrane</keyword>
<evidence type="ECO:0000256" key="5">
    <source>
        <dbReference type="SAM" id="Phobius"/>
    </source>
</evidence>
<comment type="caution">
    <text evidence="6">The sequence shown here is derived from an EMBL/GenBank/DDBJ whole genome shotgun (WGS) entry which is preliminary data.</text>
</comment>
<protein>
    <submittedName>
        <fullName evidence="6">Uncharacterized protein</fullName>
    </submittedName>
</protein>
<dbReference type="AlphaFoldDB" id="A0A0L0MG65"/>
<gene>
    <name evidence="6" type="ORF">BVER_00828</name>
</gene>
<proteinExistence type="predicted"/>
<evidence type="ECO:0000256" key="1">
    <source>
        <dbReference type="ARBA" id="ARBA00004370"/>
    </source>
</evidence>
<evidence type="ECO:0000256" key="3">
    <source>
        <dbReference type="ARBA" id="ARBA00022989"/>
    </source>
</evidence>